<comment type="caution">
    <text evidence="4">The sequence shown here is derived from an EMBL/GenBank/DDBJ whole genome shotgun (WGS) entry which is preliminary data.</text>
</comment>
<accession>A0ABQ1PST6</accession>
<keyword evidence="5" id="KW-1185">Reference proteome</keyword>
<evidence type="ECO:0000313" key="5">
    <source>
        <dbReference type="Proteomes" id="UP000630615"/>
    </source>
</evidence>
<evidence type="ECO:0000256" key="1">
    <source>
        <dbReference type="ARBA" id="ARBA00023125"/>
    </source>
</evidence>
<feature type="compositionally biased region" description="Basic and acidic residues" evidence="3">
    <location>
        <begin position="125"/>
        <end position="135"/>
    </location>
</feature>
<evidence type="ECO:0000256" key="3">
    <source>
        <dbReference type="SAM" id="MobiDB-lite"/>
    </source>
</evidence>
<name>A0ABQ1PST6_9ENTE</name>
<feature type="compositionally biased region" description="Polar residues" evidence="3">
    <location>
        <begin position="98"/>
        <end position="124"/>
    </location>
</feature>
<gene>
    <name evidence="4" type="primary">ssb1</name>
    <name evidence="4" type="ORF">GCM10011573_34650</name>
</gene>
<dbReference type="RefSeq" id="WP_088270632.1">
    <property type="nucleotide sequence ID" value="NZ_BMKI01000013.1"/>
</dbReference>
<sequence>MLNQLPIRGNLGKDVQVAASGKAAYFSVATSKWIKENEYKTIWWECKVINQKLVNKVSGLKAGTTVKLTGEIDEDEYNGQKKKVLIVLEIDAVIKPTSNAGQAQTGNEGNYPSNQSNTFKSQDNSQEKLFDDKRPPQVSDPFSSSQSIDIADDDLPF</sequence>
<organism evidence="4 5">
    <name type="scientific">Enterococcus wangshanyuanii</name>
    <dbReference type="NCBI Taxonomy" id="2005703"/>
    <lineage>
        <taxon>Bacteria</taxon>
        <taxon>Bacillati</taxon>
        <taxon>Bacillota</taxon>
        <taxon>Bacilli</taxon>
        <taxon>Lactobacillales</taxon>
        <taxon>Enterococcaceae</taxon>
        <taxon>Enterococcus</taxon>
    </lineage>
</organism>
<dbReference type="SUPFAM" id="SSF50249">
    <property type="entry name" value="Nucleic acid-binding proteins"/>
    <property type="match status" value="1"/>
</dbReference>
<dbReference type="EMBL" id="BMKI01000013">
    <property type="protein sequence ID" value="GGD02242.1"/>
    <property type="molecule type" value="Genomic_DNA"/>
</dbReference>
<proteinExistence type="predicted"/>
<dbReference type="Pfam" id="PF00436">
    <property type="entry name" value="SSB"/>
    <property type="match status" value="1"/>
</dbReference>
<evidence type="ECO:0000313" key="4">
    <source>
        <dbReference type="EMBL" id="GGD02242.1"/>
    </source>
</evidence>
<dbReference type="InterPro" id="IPR012340">
    <property type="entry name" value="NA-bd_OB-fold"/>
</dbReference>
<protein>
    <submittedName>
        <fullName evidence="4">Single-stranded DNA-binding protein 1</fullName>
    </submittedName>
</protein>
<dbReference type="Proteomes" id="UP000630615">
    <property type="component" value="Unassembled WGS sequence"/>
</dbReference>
<reference evidence="5" key="1">
    <citation type="journal article" date="2019" name="Int. J. Syst. Evol. Microbiol.">
        <title>The Global Catalogue of Microorganisms (GCM) 10K type strain sequencing project: providing services to taxonomists for standard genome sequencing and annotation.</title>
        <authorList>
            <consortium name="The Broad Institute Genomics Platform"/>
            <consortium name="The Broad Institute Genome Sequencing Center for Infectious Disease"/>
            <person name="Wu L."/>
            <person name="Ma J."/>
        </authorList>
    </citation>
    <scope>NUCLEOTIDE SEQUENCE [LARGE SCALE GENOMIC DNA]</scope>
    <source>
        <strain evidence="5">CGMCC 1.15942</strain>
    </source>
</reference>
<feature type="region of interest" description="Disordered" evidence="3">
    <location>
        <begin position="98"/>
        <end position="157"/>
    </location>
</feature>
<evidence type="ECO:0000256" key="2">
    <source>
        <dbReference type="PROSITE-ProRule" id="PRU00252"/>
    </source>
</evidence>
<dbReference type="Gene3D" id="2.40.50.140">
    <property type="entry name" value="Nucleic acid-binding proteins"/>
    <property type="match status" value="1"/>
</dbReference>
<dbReference type="GO" id="GO:0003677">
    <property type="term" value="F:DNA binding"/>
    <property type="evidence" value="ECO:0007669"/>
    <property type="project" value="UniProtKB-KW"/>
</dbReference>
<dbReference type="InterPro" id="IPR000424">
    <property type="entry name" value="Primosome_PriB/ssb"/>
</dbReference>
<keyword evidence="1 2" id="KW-0238">DNA-binding</keyword>
<dbReference type="PROSITE" id="PS50935">
    <property type="entry name" value="SSB"/>
    <property type="match status" value="1"/>
</dbReference>